<comment type="subcellular location">
    <subcellularLocation>
        <location evidence="1">Secreted</location>
    </subcellularLocation>
</comment>
<dbReference type="SUPFAM" id="SSF51120">
    <property type="entry name" value="beta-Roll"/>
    <property type="match status" value="5"/>
</dbReference>
<proteinExistence type="predicted"/>
<dbReference type="InterPro" id="IPR001343">
    <property type="entry name" value="Hemolysn_Ca-bd"/>
</dbReference>
<dbReference type="PANTHER" id="PTHR38340:SF1">
    <property type="entry name" value="S-LAYER PROTEIN"/>
    <property type="match status" value="1"/>
</dbReference>
<dbReference type="InterPro" id="IPR011049">
    <property type="entry name" value="Serralysin-like_metalloprot_C"/>
</dbReference>
<organism evidence="3 4">
    <name type="scientific">Epibacterium ulvae</name>
    <dbReference type="NCBI Taxonomy" id="1156985"/>
    <lineage>
        <taxon>Bacteria</taxon>
        <taxon>Pseudomonadati</taxon>
        <taxon>Pseudomonadota</taxon>
        <taxon>Alphaproteobacteria</taxon>
        <taxon>Rhodobacterales</taxon>
        <taxon>Roseobacteraceae</taxon>
        <taxon>Epibacterium</taxon>
    </lineage>
</organism>
<dbReference type="EMBL" id="FMWG01000009">
    <property type="protein sequence ID" value="SCZ69717.1"/>
    <property type="molecule type" value="Genomic_DNA"/>
</dbReference>
<dbReference type="GO" id="GO:0005509">
    <property type="term" value="F:calcium ion binding"/>
    <property type="evidence" value="ECO:0007669"/>
    <property type="project" value="InterPro"/>
</dbReference>
<name>A0A1G5R6Q4_9RHOB</name>
<dbReference type="PANTHER" id="PTHR38340">
    <property type="entry name" value="S-LAYER PROTEIN"/>
    <property type="match status" value="1"/>
</dbReference>
<dbReference type="STRING" id="1156985.SAMN04488118_109134"/>
<dbReference type="Gene3D" id="2.150.10.10">
    <property type="entry name" value="Serralysin-like metalloprotease, C-terminal"/>
    <property type="match status" value="5"/>
</dbReference>
<keyword evidence="4" id="KW-1185">Reference proteome</keyword>
<dbReference type="AlphaFoldDB" id="A0A1G5R6Q4"/>
<dbReference type="RefSeq" id="WP_090220125.1">
    <property type="nucleotide sequence ID" value="NZ_FMWG01000009.1"/>
</dbReference>
<protein>
    <submittedName>
        <fullName evidence="3">Hemolysin-type calcium-binding repeat-containing protein</fullName>
    </submittedName>
</protein>
<dbReference type="PRINTS" id="PR00313">
    <property type="entry name" value="CABNDNGRPT"/>
</dbReference>
<gene>
    <name evidence="3" type="ORF">SAMN04488118_109134</name>
</gene>
<evidence type="ECO:0000313" key="4">
    <source>
        <dbReference type="Proteomes" id="UP000198767"/>
    </source>
</evidence>
<dbReference type="PROSITE" id="PS00330">
    <property type="entry name" value="HEMOLYSIN_CALCIUM"/>
    <property type="match status" value="5"/>
</dbReference>
<keyword evidence="2" id="KW-0964">Secreted</keyword>
<evidence type="ECO:0000313" key="3">
    <source>
        <dbReference type="EMBL" id="SCZ69717.1"/>
    </source>
</evidence>
<dbReference type="InterPro" id="IPR018511">
    <property type="entry name" value="Hemolysin-typ_Ca-bd_CS"/>
</dbReference>
<dbReference type="InterPro" id="IPR050557">
    <property type="entry name" value="RTX_toxin/Mannuronan_C5-epim"/>
</dbReference>
<evidence type="ECO:0000256" key="1">
    <source>
        <dbReference type="ARBA" id="ARBA00004613"/>
    </source>
</evidence>
<dbReference type="Pfam" id="PF00353">
    <property type="entry name" value="HemolysinCabind"/>
    <property type="match status" value="10"/>
</dbReference>
<dbReference type="OrthoDB" id="7877430at2"/>
<dbReference type="Proteomes" id="UP000198767">
    <property type="component" value="Unassembled WGS sequence"/>
</dbReference>
<reference evidence="3 4" key="1">
    <citation type="submission" date="2016-10" db="EMBL/GenBank/DDBJ databases">
        <authorList>
            <person name="de Groot N.N."/>
        </authorList>
    </citation>
    <scope>NUCLEOTIDE SEQUENCE [LARGE SCALE GENOMIC DNA]</scope>
    <source>
        <strain evidence="3 4">U95</strain>
    </source>
</reference>
<dbReference type="GO" id="GO:0005576">
    <property type="term" value="C:extracellular region"/>
    <property type="evidence" value="ECO:0007669"/>
    <property type="project" value="UniProtKB-SubCell"/>
</dbReference>
<sequence>MAFIEGTEYDDNLEGTSSNDTIIGGEGWDTLRGGAGNDSLFGGDDNDTLIGSAGDDTLDGGVGWDWASYEDSAASVSANLAENTVTGSDIGTDVLVNIDNVLGSDQSDIIRSNANDNWLAGGAGADTLYGGAGSDILDFYFNDTGYGLEIDLARETVVDGSGAVDTFYDFEGVAGTSYSDLIRGDNGDNRLLGYSGDDRLYGLEGADSIRGHSGNDTLYGNRGNDTLRAGHGNDIVNGGRGKDVLYYRHGNDMLDGGRGQDELRFSDYIHETYDNELGGPDDFHELTVNLKTGQLSFVTGLALPYFFDDVNGSYHTHNTTLSSIEHIRATYETDDGFHELQLDLNAIGSAGKNTLIGGVGQDTLSGRNGDDFLWGGGGNDLLRGGNGNDRLSTSLGNDTLNGGNGADELRFDRAARELENGSSDIVINLNTGIGYATADRTGTESRIISIENITGTYETNGDLRELEVDLIATGTQGTNRLIGGAGNDQIRGLSGRDRLNGGNGNDRLRGQDGDDLIIGGRGRDLLWGDDGNDTFLFNGNWGQDRVKDFDIGTDTLLIRGADEASDFASFQDAAQQVGDNIVYDASDDGRNVIVIENTVLNNLSVDDFQFG</sequence>
<accession>A0A1G5R6Q4</accession>
<evidence type="ECO:0000256" key="2">
    <source>
        <dbReference type="ARBA" id="ARBA00022525"/>
    </source>
</evidence>